<protein>
    <recommendedName>
        <fullName evidence="3">RNase H type-1 domain-containing protein</fullName>
    </recommendedName>
</protein>
<evidence type="ECO:0000313" key="2">
    <source>
        <dbReference type="Proteomes" id="UP000800092"/>
    </source>
</evidence>
<organism evidence="1 2">
    <name type="scientific">Viridothelium virens</name>
    <name type="common">Speckled blister lichen</name>
    <name type="synonym">Trypethelium virens</name>
    <dbReference type="NCBI Taxonomy" id="1048519"/>
    <lineage>
        <taxon>Eukaryota</taxon>
        <taxon>Fungi</taxon>
        <taxon>Dikarya</taxon>
        <taxon>Ascomycota</taxon>
        <taxon>Pezizomycotina</taxon>
        <taxon>Dothideomycetes</taxon>
        <taxon>Dothideomycetes incertae sedis</taxon>
        <taxon>Trypetheliales</taxon>
        <taxon>Trypetheliaceae</taxon>
        <taxon>Viridothelium</taxon>
    </lineage>
</organism>
<sequence length="308" mass="34271">MAFVDDFTDENSIRFQGLTITPKQEVKLLGLILDQRLTFHSHTARAAKQGEKAALALRRLQGLRPKAARQLFIATITPVTDYGAPVWVPGSSMHVQGRINQAMKIGAATVTGMFSSAALPAAMVEAGLELPQDRLHELIRRNWLRLQYKPLHHVSWSLIHRLDQIGSYQSPLEITAARYGPMDLEEVDPIPAFTKPPWQPGPNILLQNKYEAIRVAESIANNPDSIAFYTDRLVRHQRAGLGIFTPPPFGLQVSTTLNRGVNPDPTQVELKAILAALYAIIKDPVYGLRFGLIKHLIVTDSKRALRTL</sequence>
<accession>A0A6A6HC16</accession>
<dbReference type="Proteomes" id="UP000800092">
    <property type="component" value="Unassembled WGS sequence"/>
</dbReference>
<keyword evidence="2" id="KW-1185">Reference proteome</keyword>
<proteinExistence type="predicted"/>
<evidence type="ECO:0008006" key="3">
    <source>
        <dbReference type="Google" id="ProtNLM"/>
    </source>
</evidence>
<reference evidence="1" key="1">
    <citation type="journal article" date="2020" name="Stud. Mycol.">
        <title>101 Dothideomycetes genomes: a test case for predicting lifestyles and emergence of pathogens.</title>
        <authorList>
            <person name="Haridas S."/>
            <person name="Albert R."/>
            <person name="Binder M."/>
            <person name="Bloem J."/>
            <person name="Labutti K."/>
            <person name="Salamov A."/>
            <person name="Andreopoulos B."/>
            <person name="Baker S."/>
            <person name="Barry K."/>
            <person name="Bills G."/>
            <person name="Bluhm B."/>
            <person name="Cannon C."/>
            <person name="Castanera R."/>
            <person name="Culley D."/>
            <person name="Daum C."/>
            <person name="Ezra D."/>
            <person name="Gonzalez J."/>
            <person name="Henrissat B."/>
            <person name="Kuo A."/>
            <person name="Liang C."/>
            <person name="Lipzen A."/>
            <person name="Lutzoni F."/>
            <person name="Magnuson J."/>
            <person name="Mondo S."/>
            <person name="Nolan M."/>
            <person name="Ohm R."/>
            <person name="Pangilinan J."/>
            <person name="Park H.-J."/>
            <person name="Ramirez L."/>
            <person name="Alfaro M."/>
            <person name="Sun H."/>
            <person name="Tritt A."/>
            <person name="Yoshinaga Y."/>
            <person name="Zwiers L.-H."/>
            <person name="Turgeon B."/>
            <person name="Goodwin S."/>
            <person name="Spatafora J."/>
            <person name="Crous P."/>
            <person name="Grigoriev I."/>
        </authorList>
    </citation>
    <scope>NUCLEOTIDE SEQUENCE</scope>
    <source>
        <strain evidence="1">Tuck. ex Michener</strain>
    </source>
</reference>
<evidence type="ECO:0000313" key="1">
    <source>
        <dbReference type="EMBL" id="KAF2235389.1"/>
    </source>
</evidence>
<dbReference type="AlphaFoldDB" id="A0A6A6HC16"/>
<dbReference type="EMBL" id="ML991791">
    <property type="protein sequence ID" value="KAF2235389.1"/>
    <property type="molecule type" value="Genomic_DNA"/>
</dbReference>
<dbReference type="OrthoDB" id="3261222at2759"/>
<gene>
    <name evidence="1" type="ORF">EV356DRAFT_514207</name>
</gene>
<name>A0A6A6HC16_VIRVR</name>